<gene>
    <name evidence="1" type="ORF">EDC23_0920</name>
</gene>
<dbReference type="OrthoDB" id="5801555at2"/>
<sequence>MAEETTNTLTLRPGKHDKLGLYHCGVTYEGFVVAGGEPRNIKDGEEITIQRVPLKVKRDGSDYTFMRAA</sequence>
<accession>A0A4V3H4B1</accession>
<keyword evidence="2" id="KW-1185">Reference proteome</keyword>
<protein>
    <submittedName>
        <fullName evidence="1">Uncharacterized protein</fullName>
    </submittedName>
</protein>
<proteinExistence type="predicted"/>
<dbReference type="RefSeq" id="WP_134081618.1">
    <property type="nucleotide sequence ID" value="NZ_SOQX01000002.1"/>
</dbReference>
<dbReference type="EMBL" id="SOQX01000002">
    <property type="protein sequence ID" value="TDY02545.1"/>
    <property type="molecule type" value="Genomic_DNA"/>
</dbReference>
<evidence type="ECO:0000313" key="1">
    <source>
        <dbReference type="EMBL" id="TDY02545.1"/>
    </source>
</evidence>
<comment type="caution">
    <text evidence="1">The sequence shown here is derived from an EMBL/GenBank/DDBJ whole genome shotgun (WGS) entry which is preliminary data.</text>
</comment>
<reference evidence="1 2" key="1">
    <citation type="submission" date="2019-03" db="EMBL/GenBank/DDBJ databases">
        <title>Genomic Encyclopedia of Type Strains, Phase IV (KMG-IV): sequencing the most valuable type-strain genomes for metagenomic binning, comparative biology and taxonomic classification.</title>
        <authorList>
            <person name="Goeker M."/>
        </authorList>
    </citation>
    <scope>NUCLEOTIDE SEQUENCE [LARGE SCALE GENOMIC DNA]</scope>
    <source>
        <strain evidence="1 2">DSM 16326</strain>
    </source>
</reference>
<organism evidence="1 2">
    <name type="scientific">Thiohalophilus thiocyanatoxydans</name>
    <dbReference type="NCBI Taxonomy" id="381308"/>
    <lineage>
        <taxon>Bacteria</taxon>
        <taxon>Pseudomonadati</taxon>
        <taxon>Pseudomonadota</taxon>
        <taxon>Gammaproteobacteria</taxon>
        <taxon>Thiohalomonadales</taxon>
        <taxon>Thiohalophilaceae</taxon>
        <taxon>Thiohalophilus</taxon>
    </lineage>
</organism>
<evidence type="ECO:0000313" key="2">
    <source>
        <dbReference type="Proteomes" id="UP000294914"/>
    </source>
</evidence>
<dbReference type="AlphaFoldDB" id="A0A4V3H4B1"/>
<name>A0A4V3H4B1_9GAMM</name>
<dbReference type="Proteomes" id="UP000294914">
    <property type="component" value="Unassembled WGS sequence"/>
</dbReference>